<keyword evidence="4" id="KW-1185">Reference proteome</keyword>
<dbReference type="Proteomes" id="UP000176562">
    <property type="component" value="Chromosome"/>
</dbReference>
<sequence>MKSLLTAALLVLAVPAFGQEVLVRSGEHEEFTRLVVMLPAGSTWTLEADERGYRLETPGAKHDYDLTNVFRFIPKTRVQGISAENAGKGLSFSIPETVVAEAFQLSDGPVVIDFREGTRPQPLQERSQNQVALPMPSRPLAPNLDKFLQSRSFPVTESLESAETSPETTARAALPLEAPDPRIQKAESELLEQLSRAASQGLLSLDIPKHEIPKAPGTETSETQPPAPSEEPTYRAADHIAIQSETAIDRETLDLALGTSFSDSGAGCWDDTDVDPASWIDDRPPETQIGEARRALVGEFDEPQVADAIKLAQIYVAYGFGFEARSVLQSLDIPPDQSAPINELAKLVDEQPVGEQSDLRKMGGCDGKVALWALLASESPKLRSDYNVGAIQRAYSSLPPVLRTIIGERLVERLIAIGAPDIADSIRLALQRGSGQPSETLNLVEARVAHAEGAPEKAEPLLEKLVKNNDNAALTALILLVQGRLERGEAVDDATIDQTGGLAYELLPSDDGIALLRAHMLGLGSVGRFGEAFSAMQSWPEGKEQALQQETTRDLFAQLADVPDDAIFLRSYFAQSRRVPTAALSRDLRVKLANRLLDQGFGRAARAALGAEAFSFDAGRVLLARAALEDHDAPSALAHLDGVPSPEAEELRAQALKALGEHMAAQAAFRKAGNSEAAVAEAWRAGDWASVGAGGAEEQQRIVELYGLAPPATPETDPAPEQGLLTKSRSLLEQSKAEREAFGALMDKLSTEDQ</sequence>
<feature type="signal peptide" evidence="2">
    <location>
        <begin position="1"/>
        <end position="18"/>
    </location>
</feature>
<reference evidence="3 4" key="1">
    <citation type="submission" date="2016-10" db="EMBL/GenBank/DDBJ databases">
        <title>Rhodobacter sp. LPB0142, isolated from sea water.</title>
        <authorList>
            <person name="Kim E."/>
            <person name="Yi H."/>
        </authorList>
    </citation>
    <scope>NUCLEOTIDE SEQUENCE [LARGE SCALE GENOMIC DNA]</scope>
    <source>
        <strain evidence="3 4">LPB0142</strain>
    </source>
</reference>
<dbReference type="AlphaFoldDB" id="A0A1D9M7U0"/>
<dbReference type="STRING" id="1850250.LPB142_00135"/>
<dbReference type="EMBL" id="CP017781">
    <property type="protein sequence ID" value="AOZ67922.1"/>
    <property type="molecule type" value="Genomic_DNA"/>
</dbReference>
<feature type="chain" id="PRO_5009443468" evidence="2">
    <location>
        <begin position="19"/>
        <end position="754"/>
    </location>
</feature>
<organism evidence="3 4">
    <name type="scientific">Rhodobacter xanthinilyticus</name>
    <dbReference type="NCBI Taxonomy" id="1850250"/>
    <lineage>
        <taxon>Bacteria</taxon>
        <taxon>Pseudomonadati</taxon>
        <taxon>Pseudomonadota</taxon>
        <taxon>Alphaproteobacteria</taxon>
        <taxon>Rhodobacterales</taxon>
        <taxon>Rhodobacter group</taxon>
        <taxon>Rhodobacter</taxon>
    </lineage>
</organism>
<evidence type="ECO:0000256" key="1">
    <source>
        <dbReference type="SAM" id="MobiDB-lite"/>
    </source>
</evidence>
<evidence type="ECO:0000313" key="4">
    <source>
        <dbReference type="Proteomes" id="UP000176562"/>
    </source>
</evidence>
<proteinExistence type="predicted"/>
<feature type="region of interest" description="Disordered" evidence="1">
    <location>
        <begin position="205"/>
        <end position="233"/>
    </location>
</feature>
<feature type="region of interest" description="Disordered" evidence="1">
    <location>
        <begin position="119"/>
        <end position="143"/>
    </location>
</feature>
<evidence type="ECO:0000256" key="2">
    <source>
        <dbReference type="SAM" id="SignalP"/>
    </source>
</evidence>
<dbReference type="RefSeq" id="WP_071165184.1">
    <property type="nucleotide sequence ID" value="NZ_CP017781.1"/>
</dbReference>
<name>A0A1D9M7U0_9RHOB</name>
<keyword evidence="2" id="KW-0732">Signal</keyword>
<evidence type="ECO:0000313" key="3">
    <source>
        <dbReference type="EMBL" id="AOZ67922.1"/>
    </source>
</evidence>
<protein>
    <submittedName>
        <fullName evidence="3">Uncharacterized protein</fullName>
    </submittedName>
</protein>
<accession>A0A1D9M7U0</accession>
<gene>
    <name evidence="3" type="ORF">LPB142_00135</name>
</gene>
<dbReference type="KEGG" id="rhp:LPB142_00135"/>